<dbReference type="PROSITE" id="PS50017">
    <property type="entry name" value="DEATH_DOMAIN"/>
    <property type="match status" value="1"/>
</dbReference>
<dbReference type="Pfam" id="PF00531">
    <property type="entry name" value="Death"/>
    <property type="match status" value="1"/>
</dbReference>
<protein>
    <recommendedName>
        <fullName evidence="2">Death domain-containing protein</fullName>
    </recommendedName>
</protein>
<feature type="non-terminal residue" evidence="3">
    <location>
        <position position="199"/>
    </location>
</feature>
<dbReference type="SUPFAM" id="SSF47986">
    <property type="entry name" value="DEATH domain"/>
    <property type="match status" value="1"/>
</dbReference>
<evidence type="ECO:0000313" key="3">
    <source>
        <dbReference type="EMBL" id="KAK3785070.1"/>
    </source>
</evidence>
<dbReference type="Gene3D" id="1.10.533.10">
    <property type="entry name" value="Death Domain, Fas"/>
    <property type="match status" value="1"/>
</dbReference>
<accession>A0AAE1DWL9</accession>
<evidence type="ECO:0000313" key="4">
    <source>
        <dbReference type="Proteomes" id="UP001283361"/>
    </source>
</evidence>
<dbReference type="EMBL" id="JAWDGP010002172">
    <property type="protein sequence ID" value="KAK3785070.1"/>
    <property type="molecule type" value="Genomic_DNA"/>
</dbReference>
<gene>
    <name evidence="3" type="ORF">RRG08_020355</name>
</gene>
<feature type="region of interest" description="Disordered" evidence="1">
    <location>
        <begin position="1"/>
        <end position="24"/>
    </location>
</feature>
<dbReference type="GO" id="GO:0007165">
    <property type="term" value="P:signal transduction"/>
    <property type="evidence" value="ECO:0007669"/>
    <property type="project" value="InterPro"/>
</dbReference>
<dbReference type="AlphaFoldDB" id="A0AAE1DWL9"/>
<evidence type="ECO:0000259" key="2">
    <source>
        <dbReference type="PROSITE" id="PS50017"/>
    </source>
</evidence>
<sequence length="199" mass="22191">RLQSQSHIQVHTQGHEGDDLSNNQSEHVIPEKEWTRERLCALQINIPKYHIEPNTIPKRAPVLISEATGTMDSDLLHYVSGALGEEWKKLAHYLGVHRARVQAIIRNVMVDEKQEKAAKYEMLLTWLKAAPKSADKISILSSALQLSDRLDLAESVRKWSQNNGGNSGSFNNNFRAANGSARGFRSQTAASSQQTTAVH</sequence>
<dbReference type="Proteomes" id="UP001283361">
    <property type="component" value="Unassembled WGS sequence"/>
</dbReference>
<evidence type="ECO:0000256" key="1">
    <source>
        <dbReference type="SAM" id="MobiDB-lite"/>
    </source>
</evidence>
<dbReference type="InterPro" id="IPR000488">
    <property type="entry name" value="Death_dom"/>
</dbReference>
<dbReference type="InterPro" id="IPR011029">
    <property type="entry name" value="DEATH-like_dom_sf"/>
</dbReference>
<keyword evidence="4" id="KW-1185">Reference proteome</keyword>
<reference evidence="3" key="1">
    <citation type="journal article" date="2023" name="G3 (Bethesda)">
        <title>A reference genome for the long-term kleptoplast-retaining sea slug Elysia crispata morphotype clarki.</title>
        <authorList>
            <person name="Eastman K.E."/>
            <person name="Pendleton A.L."/>
            <person name="Shaikh M.A."/>
            <person name="Suttiyut T."/>
            <person name="Ogas R."/>
            <person name="Tomko P."/>
            <person name="Gavelis G."/>
            <person name="Widhalm J.R."/>
            <person name="Wisecaver J.H."/>
        </authorList>
    </citation>
    <scope>NUCLEOTIDE SEQUENCE</scope>
    <source>
        <strain evidence="3">ECLA1</strain>
    </source>
</reference>
<feature type="compositionally biased region" description="Polar residues" evidence="1">
    <location>
        <begin position="1"/>
        <end position="12"/>
    </location>
</feature>
<name>A0AAE1DWL9_9GAST</name>
<comment type="caution">
    <text evidence="3">The sequence shown here is derived from an EMBL/GenBank/DDBJ whole genome shotgun (WGS) entry which is preliminary data.</text>
</comment>
<organism evidence="3 4">
    <name type="scientific">Elysia crispata</name>
    <name type="common">lettuce slug</name>
    <dbReference type="NCBI Taxonomy" id="231223"/>
    <lineage>
        <taxon>Eukaryota</taxon>
        <taxon>Metazoa</taxon>
        <taxon>Spiralia</taxon>
        <taxon>Lophotrochozoa</taxon>
        <taxon>Mollusca</taxon>
        <taxon>Gastropoda</taxon>
        <taxon>Heterobranchia</taxon>
        <taxon>Euthyneura</taxon>
        <taxon>Panpulmonata</taxon>
        <taxon>Sacoglossa</taxon>
        <taxon>Placobranchoidea</taxon>
        <taxon>Plakobranchidae</taxon>
        <taxon>Elysia</taxon>
    </lineage>
</organism>
<feature type="domain" description="Death" evidence="2">
    <location>
        <begin position="72"/>
        <end position="160"/>
    </location>
</feature>
<proteinExistence type="predicted"/>